<evidence type="ECO:0000256" key="5">
    <source>
        <dbReference type="ARBA" id="ARBA00022692"/>
    </source>
</evidence>
<comment type="subcellular location">
    <subcellularLocation>
        <location evidence="1">Cell inner membrane</location>
        <topology evidence="1">Multi-pass membrane protein</topology>
    </subcellularLocation>
</comment>
<evidence type="ECO:0000256" key="7">
    <source>
        <dbReference type="ARBA" id="ARBA00023136"/>
    </source>
</evidence>
<reference evidence="10" key="2">
    <citation type="submission" date="2021-04" db="EMBL/GenBank/DDBJ databases">
        <authorList>
            <person name="Gilroy R."/>
        </authorList>
    </citation>
    <scope>NUCLEOTIDE SEQUENCE</scope>
    <source>
        <strain evidence="10">ChiBcolR8-3208</strain>
    </source>
</reference>
<protein>
    <submittedName>
        <fullName evidence="10">MFS transporter</fullName>
    </submittedName>
</protein>
<feature type="domain" description="Major facilitator superfamily (MFS) profile" evidence="9">
    <location>
        <begin position="1"/>
        <end position="397"/>
    </location>
</feature>
<evidence type="ECO:0000259" key="9">
    <source>
        <dbReference type="PROSITE" id="PS50850"/>
    </source>
</evidence>
<keyword evidence="5 8" id="KW-0812">Transmembrane</keyword>
<evidence type="ECO:0000313" key="11">
    <source>
        <dbReference type="Proteomes" id="UP000824214"/>
    </source>
</evidence>
<feature type="transmembrane region" description="Helical" evidence="8">
    <location>
        <begin position="16"/>
        <end position="38"/>
    </location>
</feature>
<dbReference type="PROSITE" id="PS00217">
    <property type="entry name" value="SUGAR_TRANSPORT_2"/>
    <property type="match status" value="1"/>
</dbReference>
<dbReference type="PANTHER" id="PTHR23522:SF10">
    <property type="entry name" value="3-PHENYLPROPIONIC ACID TRANSPORTER-RELATED"/>
    <property type="match status" value="1"/>
</dbReference>
<feature type="transmembrane region" description="Helical" evidence="8">
    <location>
        <begin position="283"/>
        <end position="302"/>
    </location>
</feature>
<feature type="transmembrane region" description="Helical" evidence="8">
    <location>
        <begin position="372"/>
        <end position="391"/>
    </location>
</feature>
<evidence type="ECO:0000256" key="4">
    <source>
        <dbReference type="ARBA" id="ARBA00022519"/>
    </source>
</evidence>
<dbReference type="GO" id="GO:0005886">
    <property type="term" value="C:plasma membrane"/>
    <property type="evidence" value="ECO:0007669"/>
    <property type="project" value="UniProtKB-SubCell"/>
</dbReference>
<feature type="transmembrane region" description="Helical" evidence="8">
    <location>
        <begin position="105"/>
        <end position="124"/>
    </location>
</feature>
<dbReference type="GO" id="GO:0022857">
    <property type="term" value="F:transmembrane transporter activity"/>
    <property type="evidence" value="ECO:0007669"/>
    <property type="project" value="InterPro"/>
</dbReference>
<evidence type="ECO:0000256" key="8">
    <source>
        <dbReference type="SAM" id="Phobius"/>
    </source>
</evidence>
<keyword evidence="3" id="KW-1003">Cell membrane</keyword>
<dbReference type="Proteomes" id="UP000824214">
    <property type="component" value="Unassembled WGS sequence"/>
</dbReference>
<feature type="transmembrane region" description="Helical" evidence="8">
    <location>
        <begin position="218"/>
        <end position="242"/>
    </location>
</feature>
<dbReference type="Pfam" id="PF12832">
    <property type="entry name" value="MFS_1_like"/>
    <property type="match status" value="1"/>
</dbReference>
<feature type="transmembrane region" description="Helical" evidence="8">
    <location>
        <begin position="308"/>
        <end position="332"/>
    </location>
</feature>
<keyword evidence="2" id="KW-0813">Transport</keyword>
<dbReference type="InterPro" id="IPR036259">
    <property type="entry name" value="MFS_trans_sf"/>
</dbReference>
<gene>
    <name evidence="10" type="ORF">H9942_06465</name>
</gene>
<keyword evidence="7 8" id="KW-0472">Membrane</keyword>
<evidence type="ECO:0000256" key="3">
    <source>
        <dbReference type="ARBA" id="ARBA00022475"/>
    </source>
</evidence>
<proteinExistence type="predicted"/>
<comment type="caution">
    <text evidence="10">The sequence shown here is derived from an EMBL/GenBank/DDBJ whole genome shotgun (WGS) entry which is preliminary data.</text>
</comment>
<feature type="transmembrane region" description="Helical" evidence="8">
    <location>
        <begin position="145"/>
        <end position="165"/>
    </location>
</feature>
<feature type="transmembrane region" description="Helical" evidence="8">
    <location>
        <begin position="344"/>
        <end position="366"/>
    </location>
</feature>
<evidence type="ECO:0000256" key="6">
    <source>
        <dbReference type="ARBA" id="ARBA00022989"/>
    </source>
</evidence>
<feature type="transmembrane region" description="Helical" evidence="8">
    <location>
        <begin position="81"/>
        <end position="99"/>
    </location>
</feature>
<dbReference type="PANTHER" id="PTHR23522">
    <property type="entry name" value="BLL5896 PROTEIN"/>
    <property type="match status" value="1"/>
</dbReference>
<dbReference type="InterPro" id="IPR024989">
    <property type="entry name" value="MFS_assoc_dom"/>
</dbReference>
<dbReference type="Gene3D" id="1.20.1250.20">
    <property type="entry name" value="MFS general substrate transporter like domains"/>
    <property type="match status" value="2"/>
</dbReference>
<dbReference type="InterPro" id="IPR005829">
    <property type="entry name" value="Sugar_transporter_CS"/>
</dbReference>
<dbReference type="InterPro" id="IPR020846">
    <property type="entry name" value="MFS_dom"/>
</dbReference>
<evidence type="ECO:0000313" key="10">
    <source>
        <dbReference type="EMBL" id="HJB37696.1"/>
    </source>
</evidence>
<feature type="transmembrane region" description="Helical" evidence="8">
    <location>
        <begin position="171"/>
        <end position="191"/>
    </location>
</feature>
<keyword evidence="6 8" id="KW-1133">Transmembrane helix</keyword>
<dbReference type="SUPFAM" id="SSF103473">
    <property type="entry name" value="MFS general substrate transporter"/>
    <property type="match status" value="1"/>
</dbReference>
<dbReference type="PROSITE" id="PS50850">
    <property type="entry name" value="MFS"/>
    <property type="match status" value="1"/>
</dbReference>
<dbReference type="EMBL" id="DWXZ01000134">
    <property type="protein sequence ID" value="HJB37696.1"/>
    <property type="molecule type" value="Genomic_DNA"/>
</dbReference>
<reference evidence="10" key="1">
    <citation type="journal article" date="2021" name="PeerJ">
        <title>Extensive microbial diversity within the chicken gut microbiome revealed by metagenomics and culture.</title>
        <authorList>
            <person name="Gilroy R."/>
            <person name="Ravi A."/>
            <person name="Getino M."/>
            <person name="Pursley I."/>
            <person name="Horton D.L."/>
            <person name="Alikhan N.F."/>
            <person name="Baker D."/>
            <person name="Gharbi K."/>
            <person name="Hall N."/>
            <person name="Watson M."/>
            <person name="Adriaenssens E.M."/>
            <person name="Foster-Nyarko E."/>
            <person name="Jarju S."/>
            <person name="Secka A."/>
            <person name="Antonio M."/>
            <person name="Oren A."/>
            <person name="Chaudhuri R.R."/>
            <person name="La Ragione R."/>
            <person name="Hildebrand F."/>
            <person name="Pallen M.J."/>
        </authorList>
    </citation>
    <scope>NUCLEOTIDE SEQUENCE</scope>
    <source>
        <strain evidence="10">ChiBcolR8-3208</strain>
    </source>
</reference>
<evidence type="ECO:0000256" key="2">
    <source>
        <dbReference type="ARBA" id="ARBA00022448"/>
    </source>
</evidence>
<keyword evidence="4" id="KW-0997">Cell inner membrane</keyword>
<sequence length="401" mass="43886">MIKQLFARLTDSGRQALVLTGINSVFWFAWAFGSYQTIYLQQAGFTASQLGVLNALTSIFSIASVAFWGMVSDRMGSLRKVLILVLLGGSLLFALIPLIPTGLPISPGLFFCLVPVVYFFRGSMCTYAENILVRNSNELRLNYGLLRSVGSFLFMIGSFLISFLLPTVGVASTFWMAGLLTLIPVFLTFFAREPNAQAAGKPAGKQKLNLGELFQNKAYVSLLFFGLLLYIATSCEGTFLPYFMADSGVPSERYGIFMGWRALLEIPFLLLMVRLRRRFPLRVLVMGPPILMGLECLFLGLWADSFWSMLLCCTFYGLGNGLLIGSSLNYVYELAPAHLKASAQAFFSAVSSVAGILGNLVGGVVYDAVGAKGFYLLVAGVFLLSFGVFALTQRKRKNVPA</sequence>
<name>A0A9D2LYX7_9FIRM</name>
<organism evidence="10 11">
    <name type="scientific">Candidatus Acutalibacter ornithocaccae</name>
    <dbReference type="NCBI Taxonomy" id="2838416"/>
    <lineage>
        <taxon>Bacteria</taxon>
        <taxon>Bacillati</taxon>
        <taxon>Bacillota</taxon>
        <taxon>Clostridia</taxon>
        <taxon>Eubacteriales</taxon>
        <taxon>Acutalibacteraceae</taxon>
        <taxon>Acutalibacter</taxon>
    </lineage>
</organism>
<feature type="transmembrane region" description="Helical" evidence="8">
    <location>
        <begin position="50"/>
        <end position="69"/>
    </location>
</feature>
<accession>A0A9D2LYX7</accession>
<dbReference type="AlphaFoldDB" id="A0A9D2LYX7"/>
<evidence type="ECO:0000256" key="1">
    <source>
        <dbReference type="ARBA" id="ARBA00004429"/>
    </source>
</evidence>
<feature type="transmembrane region" description="Helical" evidence="8">
    <location>
        <begin position="254"/>
        <end position="271"/>
    </location>
</feature>